<keyword evidence="2 6" id="KW-0732">Signal</keyword>
<dbReference type="Gene3D" id="2.170.140.10">
    <property type="entry name" value="Chitin binding domain"/>
    <property type="match status" value="1"/>
</dbReference>
<dbReference type="InterPro" id="IPR051940">
    <property type="entry name" value="Chitin_bind-dev_reg"/>
</dbReference>
<evidence type="ECO:0000256" key="5">
    <source>
        <dbReference type="ARBA" id="ARBA00023180"/>
    </source>
</evidence>
<dbReference type="GO" id="GO:0008061">
    <property type="term" value="F:chitin binding"/>
    <property type="evidence" value="ECO:0007669"/>
    <property type="project" value="UniProtKB-KW"/>
</dbReference>
<dbReference type="PANTHER" id="PTHR23301">
    <property type="entry name" value="CHITIN BINDING PERITROPHIN-A"/>
    <property type="match status" value="1"/>
</dbReference>
<evidence type="ECO:0000256" key="1">
    <source>
        <dbReference type="ARBA" id="ARBA00022669"/>
    </source>
</evidence>
<dbReference type="Proteomes" id="UP001497497">
    <property type="component" value="Unassembled WGS sequence"/>
</dbReference>
<keyword evidence="9" id="KW-1185">Reference proteome</keyword>
<dbReference type="AlphaFoldDB" id="A0AAV2H8M1"/>
<evidence type="ECO:0000256" key="6">
    <source>
        <dbReference type="SAM" id="SignalP"/>
    </source>
</evidence>
<keyword evidence="3" id="KW-0677">Repeat</keyword>
<dbReference type="InterPro" id="IPR002557">
    <property type="entry name" value="Chitin-bd_dom"/>
</dbReference>
<evidence type="ECO:0000256" key="4">
    <source>
        <dbReference type="ARBA" id="ARBA00023157"/>
    </source>
</evidence>
<reference evidence="8 9" key="1">
    <citation type="submission" date="2024-04" db="EMBL/GenBank/DDBJ databases">
        <authorList>
            <consortium name="Genoscope - CEA"/>
            <person name="William W."/>
        </authorList>
    </citation>
    <scope>NUCLEOTIDE SEQUENCE [LARGE SCALE GENOMIC DNA]</scope>
</reference>
<sequence length="294" mass="32139">MKSLIVTCLVLLDLTGSNPVTTVNKCPQPTASNPVPPALLYAHPGDCQYFYTCAFGTAYLMQCPAGTSFSDVYQTCVHKFSTYDTCEQEKAACEILTPHPSLCNRFFNSSLTSPVDALLGPSEDECPYPQYFDAQELRCRPFAEVTCGDNRTEVKDRCGYVKAYSCSEAHCEKCSSVFPSCVGLADGLHPNPDKLWTPLYVSCAAERQESLTCGTPVVGTLAFFSPVKNQCVSRYEVPANYGGLLPKCGAKAPGRYVVTLQPRVYYTCPDVEVFYCPAGQVFNEVSQQCEPIAS</sequence>
<evidence type="ECO:0000256" key="2">
    <source>
        <dbReference type="ARBA" id="ARBA00022729"/>
    </source>
</evidence>
<comment type="caution">
    <text evidence="8">The sequence shown here is derived from an EMBL/GenBank/DDBJ whole genome shotgun (WGS) entry which is preliminary data.</text>
</comment>
<evidence type="ECO:0000259" key="7">
    <source>
        <dbReference type="PROSITE" id="PS50940"/>
    </source>
</evidence>
<evidence type="ECO:0000313" key="8">
    <source>
        <dbReference type="EMBL" id="CAL1529540.1"/>
    </source>
</evidence>
<keyword evidence="5" id="KW-0325">Glycoprotein</keyword>
<organism evidence="8 9">
    <name type="scientific">Lymnaea stagnalis</name>
    <name type="common">Great pond snail</name>
    <name type="synonym">Helix stagnalis</name>
    <dbReference type="NCBI Taxonomy" id="6523"/>
    <lineage>
        <taxon>Eukaryota</taxon>
        <taxon>Metazoa</taxon>
        <taxon>Spiralia</taxon>
        <taxon>Lophotrochozoa</taxon>
        <taxon>Mollusca</taxon>
        <taxon>Gastropoda</taxon>
        <taxon>Heterobranchia</taxon>
        <taxon>Euthyneura</taxon>
        <taxon>Panpulmonata</taxon>
        <taxon>Hygrophila</taxon>
        <taxon>Lymnaeoidea</taxon>
        <taxon>Lymnaeidae</taxon>
        <taxon>Lymnaea</taxon>
    </lineage>
</organism>
<dbReference type="InterPro" id="IPR036508">
    <property type="entry name" value="Chitin-bd_dom_sf"/>
</dbReference>
<dbReference type="PANTHER" id="PTHR23301:SF0">
    <property type="entry name" value="CHITIN-BINDING TYPE-2 DOMAIN-CONTAINING PROTEIN-RELATED"/>
    <property type="match status" value="1"/>
</dbReference>
<evidence type="ECO:0000313" key="9">
    <source>
        <dbReference type="Proteomes" id="UP001497497"/>
    </source>
</evidence>
<dbReference type="SUPFAM" id="SSF57625">
    <property type="entry name" value="Invertebrate chitin-binding proteins"/>
    <property type="match status" value="2"/>
</dbReference>
<proteinExistence type="predicted"/>
<keyword evidence="1" id="KW-0147">Chitin-binding</keyword>
<name>A0AAV2H8M1_LYMST</name>
<protein>
    <recommendedName>
        <fullName evidence="7">Chitin-binding type-2 domain-containing protein</fullName>
    </recommendedName>
</protein>
<gene>
    <name evidence="8" type="ORF">GSLYS_00003695001</name>
</gene>
<feature type="domain" description="Chitin-binding type-2" evidence="7">
    <location>
        <begin position="23"/>
        <end position="88"/>
    </location>
</feature>
<dbReference type="PROSITE" id="PS50940">
    <property type="entry name" value="CHIT_BIND_II"/>
    <property type="match status" value="1"/>
</dbReference>
<keyword evidence="4" id="KW-1015">Disulfide bond</keyword>
<dbReference type="SMART" id="SM00494">
    <property type="entry name" value="ChtBD2"/>
    <property type="match status" value="3"/>
</dbReference>
<dbReference type="EMBL" id="CAXITT010000050">
    <property type="protein sequence ID" value="CAL1529540.1"/>
    <property type="molecule type" value="Genomic_DNA"/>
</dbReference>
<feature type="chain" id="PRO_5043617997" description="Chitin-binding type-2 domain-containing protein" evidence="6">
    <location>
        <begin position="18"/>
        <end position="294"/>
    </location>
</feature>
<feature type="signal peptide" evidence="6">
    <location>
        <begin position="1"/>
        <end position="17"/>
    </location>
</feature>
<evidence type="ECO:0000256" key="3">
    <source>
        <dbReference type="ARBA" id="ARBA00022737"/>
    </source>
</evidence>
<dbReference type="Pfam" id="PF01607">
    <property type="entry name" value="CBM_14"/>
    <property type="match status" value="1"/>
</dbReference>
<dbReference type="GO" id="GO:0005576">
    <property type="term" value="C:extracellular region"/>
    <property type="evidence" value="ECO:0007669"/>
    <property type="project" value="InterPro"/>
</dbReference>
<accession>A0AAV2H8M1</accession>